<dbReference type="NCBIfam" id="TIGR00797">
    <property type="entry name" value="matE"/>
    <property type="match status" value="1"/>
</dbReference>
<feature type="transmembrane region" description="Helical" evidence="7">
    <location>
        <begin position="91"/>
        <end position="113"/>
    </location>
</feature>
<dbReference type="Proteomes" id="UP000244224">
    <property type="component" value="Unassembled WGS sequence"/>
</dbReference>
<dbReference type="PIRSF" id="PIRSF006603">
    <property type="entry name" value="DinF"/>
    <property type="match status" value="1"/>
</dbReference>
<accession>A0A2T6B0C8</accession>
<evidence type="ECO:0000313" key="8">
    <source>
        <dbReference type="EMBL" id="PTX49495.1"/>
    </source>
</evidence>
<dbReference type="InterPro" id="IPR052031">
    <property type="entry name" value="Membrane_Transporter-Flippase"/>
</dbReference>
<evidence type="ECO:0000256" key="6">
    <source>
        <dbReference type="ARBA" id="ARBA00023136"/>
    </source>
</evidence>
<feature type="transmembrane region" description="Helical" evidence="7">
    <location>
        <begin position="47"/>
        <end position="70"/>
    </location>
</feature>
<dbReference type="GO" id="GO:0015297">
    <property type="term" value="F:antiporter activity"/>
    <property type="evidence" value="ECO:0007669"/>
    <property type="project" value="InterPro"/>
</dbReference>
<dbReference type="AlphaFoldDB" id="A0A2T6B0C8"/>
<feature type="transmembrane region" description="Helical" evidence="7">
    <location>
        <begin position="194"/>
        <end position="213"/>
    </location>
</feature>
<dbReference type="InterPro" id="IPR048279">
    <property type="entry name" value="MdtK-like"/>
</dbReference>
<keyword evidence="5 7" id="KW-1133">Transmembrane helix</keyword>
<evidence type="ECO:0000313" key="9">
    <source>
        <dbReference type="Proteomes" id="UP000244224"/>
    </source>
</evidence>
<keyword evidence="4 7" id="KW-0812">Transmembrane</keyword>
<feature type="transmembrane region" description="Helical" evidence="7">
    <location>
        <begin position="268"/>
        <end position="290"/>
    </location>
</feature>
<keyword evidence="9" id="KW-1185">Reference proteome</keyword>
<dbReference type="OrthoDB" id="7718525at2"/>
<proteinExistence type="predicted"/>
<dbReference type="RefSeq" id="WP_108129135.1">
    <property type="nucleotide sequence ID" value="NZ_QBKP01000007.1"/>
</dbReference>
<keyword evidence="2" id="KW-0813">Transport</keyword>
<keyword evidence="3" id="KW-1003">Cell membrane</keyword>
<keyword evidence="6 7" id="KW-0472">Membrane</keyword>
<protein>
    <submittedName>
        <fullName evidence="8">Putative MATE family efflux protein</fullName>
    </submittedName>
</protein>
<evidence type="ECO:0000256" key="4">
    <source>
        <dbReference type="ARBA" id="ARBA00022692"/>
    </source>
</evidence>
<feature type="transmembrane region" description="Helical" evidence="7">
    <location>
        <begin position="168"/>
        <end position="188"/>
    </location>
</feature>
<reference evidence="8 9" key="1">
    <citation type="submission" date="2018-04" db="EMBL/GenBank/DDBJ databases">
        <title>Genomic Encyclopedia of Archaeal and Bacterial Type Strains, Phase II (KMG-II): from individual species to whole genera.</title>
        <authorList>
            <person name="Goeker M."/>
        </authorList>
    </citation>
    <scope>NUCLEOTIDE SEQUENCE [LARGE SCALE GENOMIC DNA]</scope>
    <source>
        <strain evidence="8 9">DSM 21823</strain>
    </source>
</reference>
<dbReference type="EMBL" id="QBKP01000007">
    <property type="protein sequence ID" value="PTX49495.1"/>
    <property type="molecule type" value="Genomic_DNA"/>
</dbReference>
<name>A0A2T6B0C8_9RHOB</name>
<evidence type="ECO:0000256" key="5">
    <source>
        <dbReference type="ARBA" id="ARBA00022989"/>
    </source>
</evidence>
<dbReference type="Pfam" id="PF01554">
    <property type="entry name" value="MatE"/>
    <property type="match status" value="2"/>
</dbReference>
<organism evidence="8 9">
    <name type="scientific">Gemmobacter caeni</name>
    <dbReference type="NCBI Taxonomy" id="589035"/>
    <lineage>
        <taxon>Bacteria</taxon>
        <taxon>Pseudomonadati</taxon>
        <taxon>Pseudomonadota</taxon>
        <taxon>Alphaproteobacteria</taxon>
        <taxon>Rhodobacterales</taxon>
        <taxon>Paracoccaceae</taxon>
        <taxon>Gemmobacter</taxon>
    </lineage>
</organism>
<gene>
    <name evidence="8" type="ORF">C8N34_107142</name>
</gene>
<feature type="transmembrane region" description="Helical" evidence="7">
    <location>
        <begin position="234"/>
        <end position="256"/>
    </location>
</feature>
<feature type="transmembrane region" description="Helical" evidence="7">
    <location>
        <begin position="133"/>
        <end position="156"/>
    </location>
</feature>
<feature type="transmembrane region" description="Helical" evidence="7">
    <location>
        <begin position="410"/>
        <end position="432"/>
    </location>
</feature>
<evidence type="ECO:0000256" key="3">
    <source>
        <dbReference type="ARBA" id="ARBA00022475"/>
    </source>
</evidence>
<feature type="transmembrane region" description="Helical" evidence="7">
    <location>
        <begin position="383"/>
        <end position="404"/>
    </location>
</feature>
<dbReference type="GO" id="GO:0005886">
    <property type="term" value="C:plasma membrane"/>
    <property type="evidence" value="ECO:0007669"/>
    <property type="project" value="UniProtKB-SubCell"/>
</dbReference>
<comment type="caution">
    <text evidence="8">The sequence shown here is derived from an EMBL/GenBank/DDBJ whole genome shotgun (WGS) entry which is preliminary data.</text>
</comment>
<dbReference type="GO" id="GO:0042910">
    <property type="term" value="F:xenobiotic transmembrane transporter activity"/>
    <property type="evidence" value="ECO:0007669"/>
    <property type="project" value="InterPro"/>
</dbReference>
<dbReference type="PANTHER" id="PTHR43549">
    <property type="entry name" value="MULTIDRUG RESISTANCE PROTEIN YPNP-RELATED"/>
    <property type="match status" value="1"/>
</dbReference>
<evidence type="ECO:0000256" key="1">
    <source>
        <dbReference type="ARBA" id="ARBA00004429"/>
    </source>
</evidence>
<sequence>MTATDLGAPDLTRTLWRCGLPAMAGLAINAVHQSVDGAYLGHLGTGALAAVSLVLPLTGVTAALGVGLGAGTATAIARRLGAGRQEEAGQIASAAMGLCLGLALLAAVVLFLARGPLLTLLGTEADLRPQADIYLRLMAVSAGLGTVQILCDFIAIGEGNARFSLQSLILCFGLNLGLDPLLIFGAGWGVAGAALATIIAQLVTLGVYLWYFHTWRGSVRLHLPSSAWRRIGPVLRVGAPEALALLATTGATLLLYRLAAMEAGVEGLAALGMVLRLLTLAVLPVEGFCLGAQAVLAHAAGRGDTGRLARAVWRLAAVTAGATAVAAVLLVLVPDLALRAFAATPETAALARPALLLLLPALPLMALRAVAQVLLQATERAGTALALGLATWGWLLLPLLAVLVPQHGFLALPLSLSLAAGLAGLAALVLLWRATRVPLTGAPA</sequence>
<feature type="transmembrane region" description="Helical" evidence="7">
    <location>
        <begin position="311"/>
        <end position="333"/>
    </location>
</feature>
<dbReference type="PANTHER" id="PTHR43549:SF3">
    <property type="entry name" value="MULTIDRUG RESISTANCE PROTEIN YPNP-RELATED"/>
    <property type="match status" value="1"/>
</dbReference>
<comment type="subcellular location">
    <subcellularLocation>
        <location evidence="1">Cell inner membrane</location>
        <topology evidence="1">Multi-pass membrane protein</topology>
    </subcellularLocation>
</comment>
<evidence type="ECO:0000256" key="2">
    <source>
        <dbReference type="ARBA" id="ARBA00022448"/>
    </source>
</evidence>
<feature type="transmembrane region" description="Helical" evidence="7">
    <location>
        <begin position="353"/>
        <end position="371"/>
    </location>
</feature>
<dbReference type="InterPro" id="IPR002528">
    <property type="entry name" value="MATE_fam"/>
</dbReference>
<evidence type="ECO:0000256" key="7">
    <source>
        <dbReference type="SAM" id="Phobius"/>
    </source>
</evidence>